<proteinExistence type="predicted"/>
<dbReference type="Proteomes" id="UP000053144">
    <property type="component" value="Chromosome 1"/>
</dbReference>
<evidence type="ECO:0000313" key="2">
    <source>
        <dbReference type="EMBL" id="KOM31234.1"/>
    </source>
</evidence>
<protein>
    <submittedName>
        <fullName evidence="2">Uncharacterized protein</fullName>
    </submittedName>
</protein>
<sequence length="103" mass="11594">MKILETQGKTNSRKPLQVETRRKGSDRSTIMTKTESSLGGILPGYPSLITIPPSTHLGRRFSKKPLTLNFSHSERNQLLKTQTRGRTVISIRIVAIPQRNALR</sequence>
<name>A0A0L9TM43_PHAAN</name>
<accession>A0A0L9TM43</accession>
<dbReference type="EMBL" id="CM003371">
    <property type="protein sequence ID" value="KOM31234.1"/>
    <property type="molecule type" value="Genomic_DNA"/>
</dbReference>
<dbReference type="AlphaFoldDB" id="A0A0L9TM43"/>
<dbReference type="Gramene" id="KOM31234">
    <property type="protein sequence ID" value="KOM31234"/>
    <property type="gene ID" value="LR48_Vigan01g078900"/>
</dbReference>
<organism evidence="2 3">
    <name type="scientific">Phaseolus angularis</name>
    <name type="common">Azuki bean</name>
    <name type="synonym">Vigna angularis</name>
    <dbReference type="NCBI Taxonomy" id="3914"/>
    <lineage>
        <taxon>Eukaryota</taxon>
        <taxon>Viridiplantae</taxon>
        <taxon>Streptophyta</taxon>
        <taxon>Embryophyta</taxon>
        <taxon>Tracheophyta</taxon>
        <taxon>Spermatophyta</taxon>
        <taxon>Magnoliopsida</taxon>
        <taxon>eudicotyledons</taxon>
        <taxon>Gunneridae</taxon>
        <taxon>Pentapetalae</taxon>
        <taxon>rosids</taxon>
        <taxon>fabids</taxon>
        <taxon>Fabales</taxon>
        <taxon>Fabaceae</taxon>
        <taxon>Papilionoideae</taxon>
        <taxon>50 kb inversion clade</taxon>
        <taxon>NPAAA clade</taxon>
        <taxon>indigoferoid/millettioid clade</taxon>
        <taxon>Phaseoleae</taxon>
        <taxon>Vigna</taxon>
    </lineage>
</organism>
<reference evidence="3" key="1">
    <citation type="journal article" date="2015" name="Proc. Natl. Acad. Sci. U.S.A.">
        <title>Genome sequencing of adzuki bean (Vigna angularis) provides insight into high starch and low fat accumulation and domestication.</title>
        <authorList>
            <person name="Yang K."/>
            <person name="Tian Z."/>
            <person name="Chen C."/>
            <person name="Luo L."/>
            <person name="Zhao B."/>
            <person name="Wang Z."/>
            <person name="Yu L."/>
            <person name="Li Y."/>
            <person name="Sun Y."/>
            <person name="Li W."/>
            <person name="Chen Y."/>
            <person name="Li Y."/>
            <person name="Zhang Y."/>
            <person name="Ai D."/>
            <person name="Zhao J."/>
            <person name="Shang C."/>
            <person name="Ma Y."/>
            <person name="Wu B."/>
            <person name="Wang M."/>
            <person name="Gao L."/>
            <person name="Sun D."/>
            <person name="Zhang P."/>
            <person name="Guo F."/>
            <person name="Wang W."/>
            <person name="Li Y."/>
            <person name="Wang J."/>
            <person name="Varshney R.K."/>
            <person name="Wang J."/>
            <person name="Ling H.Q."/>
            <person name="Wan P."/>
        </authorList>
    </citation>
    <scope>NUCLEOTIDE SEQUENCE</scope>
    <source>
        <strain evidence="3">cv. Jingnong 6</strain>
    </source>
</reference>
<feature type="region of interest" description="Disordered" evidence="1">
    <location>
        <begin position="1"/>
        <end position="28"/>
    </location>
</feature>
<evidence type="ECO:0000313" key="3">
    <source>
        <dbReference type="Proteomes" id="UP000053144"/>
    </source>
</evidence>
<gene>
    <name evidence="2" type="ORF">LR48_Vigan01g078900</name>
</gene>
<evidence type="ECO:0000256" key="1">
    <source>
        <dbReference type="SAM" id="MobiDB-lite"/>
    </source>
</evidence>